<evidence type="ECO:0000256" key="1">
    <source>
        <dbReference type="SAM" id="MobiDB-lite"/>
    </source>
</evidence>
<keyword evidence="2" id="KW-1185">Reference proteome</keyword>
<feature type="region of interest" description="Disordered" evidence="1">
    <location>
        <begin position="107"/>
        <end position="129"/>
    </location>
</feature>
<reference evidence="3" key="1">
    <citation type="submission" date="2016-11" db="UniProtKB">
        <authorList>
            <consortium name="WormBaseParasite"/>
        </authorList>
    </citation>
    <scope>IDENTIFICATION</scope>
</reference>
<dbReference type="WBParaSite" id="L893_g13094.t1">
    <property type="protein sequence ID" value="L893_g13094.t1"/>
    <property type="gene ID" value="L893_g13094"/>
</dbReference>
<proteinExistence type="predicted"/>
<dbReference type="Proteomes" id="UP000095287">
    <property type="component" value="Unplaced"/>
</dbReference>
<name>A0A1I7Y6W5_9BILA</name>
<dbReference type="AlphaFoldDB" id="A0A1I7Y6W5"/>
<accession>A0A1I7Y6W5</accession>
<sequence>MTLWCPFRAVYDISPRAHLASLSNKRFAEAVEVTGLAARWLAAKRLASPFRVERLLNEASTPPRATDPVPPRHLPCGSVLLPEIRFLYAINNSPSISQEPLRSHFSLSLSESDSRQAKRGGRAGCDKKE</sequence>
<evidence type="ECO:0000313" key="3">
    <source>
        <dbReference type="WBParaSite" id="L893_g13094.t1"/>
    </source>
</evidence>
<evidence type="ECO:0000313" key="2">
    <source>
        <dbReference type="Proteomes" id="UP000095287"/>
    </source>
</evidence>
<organism evidence="2 3">
    <name type="scientific">Steinernema glaseri</name>
    <dbReference type="NCBI Taxonomy" id="37863"/>
    <lineage>
        <taxon>Eukaryota</taxon>
        <taxon>Metazoa</taxon>
        <taxon>Ecdysozoa</taxon>
        <taxon>Nematoda</taxon>
        <taxon>Chromadorea</taxon>
        <taxon>Rhabditida</taxon>
        <taxon>Tylenchina</taxon>
        <taxon>Panagrolaimomorpha</taxon>
        <taxon>Strongyloidoidea</taxon>
        <taxon>Steinernematidae</taxon>
        <taxon>Steinernema</taxon>
    </lineage>
</organism>
<protein>
    <submittedName>
        <fullName evidence="3">Uncharacterized protein</fullName>
    </submittedName>
</protein>